<feature type="transmembrane region" description="Helical" evidence="1">
    <location>
        <begin position="76"/>
        <end position="100"/>
    </location>
</feature>
<feature type="transmembrane region" description="Helical" evidence="1">
    <location>
        <begin position="43"/>
        <end position="64"/>
    </location>
</feature>
<dbReference type="InterPro" id="IPR007272">
    <property type="entry name" value="Sulf_transp_TsuA/YedE"/>
</dbReference>
<keyword evidence="1" id="KW-1133">Transmembrane helix</keyword>
<dbReference type="Pfam" id="PF04143">
    <property type="entry name" value="Sulf_transp"/>
    <property type="match status" value="1"/>
</dbReference>
<reference evidence="2 3" key="1">
    <citation type="submission" date="2023-07" db="EMBL/GenBank/DDBJ databases">
        <title>Genomic Encyclopedia of Type Strains, Phase IV (KMG-IV): sequencing the most valuable type-strain genomes for metagenomic binning, comparative biology and taxonomic classification.</title>
        <authorList>
            <person name="Goeker M."/>
        </authorList>
    </citation>
    <scope>NUCLEOTIDE SEQUENCE [LARGE SCALE GENOMIC DNA]</scope>
    <source>
        <strain evidence="2 3">DSM 3770</strain>
    </source>
</reference>
<feature type="transmembrane region" description="Helical" evidence="1">
    <location>
        <begin position="152"/>
        <end position="172"/>
    </location>
</feature>
<comment type="caution">
    <text evidence="2">The sequence shown here is derived from an EMBL/GenBank/DDBJ whole genome shotgun (WGS) entry which is preliminary data.</text>
</comment>
<organism evidence="2 3">
    <name type="scientific">Xanthobacter agilis</name>
    <dbReference type="NCBI Taxonomy" id="47492"/>
    <lineage>
        <taxon>Bacteria</taxon>
        <taxon>Pseudomonadati</taxon>
        <taxon>Pseudomonadota</taxon>
        <taxon>Alphaproteobacteria</taxon>
        <taxon>Hyphomicrobiales</taxon>
        <taxon>Xanthobacteraceae</taxon>
        <taxon>Xanthobacter</taxon>
    </lineage>
</organism>
<feature type="transmembrane region" description="Helical" evidence="1">
    <location>
        <begin position="112"/>
        <end position="132"/>
    </location>
</feature>
<keyword evidence="3" id="KW-1185">Reference proteome</keyword>
<keyword evidence="1" id="KW-0812">Transmembrane</keyword>
<accession>A0ABU0LEX5</accession>
<evidence type="ECO:0000256" key="1">
    <source>
        <dbReference type="SAM" id="Phobius"/>
    </source>
</evidence>
<dbReference type="EMBL" id="JAUSVY010000005">
    <property type="protein sequence ID" value="MDQ0505683.1"/>
    <property type="molecule type" value="Genomic_DNA"/>
</dbReference>
<sequence>MSVFPAILIGLAMGIVFGFAFEKARVFEPGMIVGQMQFHNFTMLKVFLTAVATGAVVLAVLHGFGLIKLAPKPTFYAADIIGGLVLGAGITLAGACPGTILAQIGAGYRDAIFTLIGGLAGAVAFSYAEPALTPLLFTGGPGKITFMDLTGVSYPVLALGLAAVLVVALVLLERWRPWRADLGADVDGDFGPAEATPSANVTRLKPAE</sequence>
<dbReference type="Proteomes" id="UP001241747">
    <property type="component" value="Unassembled WGS sequence"/>
</dbReference>
<name>A0ABU0LEX5_XANAG</name>
<feature type="transmembrane region" description="Helical" evidence="1">
    <location>
        <begin position="6"/>
        <end position="22"/>
    </location>
</feature>
<evidence type="ECO:0000313" key="2">
    <source>
        <dbReference type="EMBL" id="MDQ0505683.1"/>
    </source>
</evidence>
<protein>
    <submittedName>
        <fullName evidence="2">Membrane protein YedE/YeeE</fullName>
    </submittedName>
</protein>
<dbReference type="RefSeq" id="WP_237345516.1">
    <property type="nucleotide sequence ID" value="NZ_JABWGX010000010.1"/>
</dbReference>
<proteinExistence type="predicted"/>
<evidence type="ECO:0000313" key="3">
    <source>
        <dbReference type="Proteomes" id="UP001241747"/>
    </source>
</evidence>
<gene>
    <name evidence="2" type="ORF">QOZ94_002483</name>
</gene>
<keyword evidence="1" id="KW-0472">Membrane</keyword>